<dbReference type="EMBL" id="JADKCH010000001">
    <property type="protein sequence ID" value="MBK8571439.1"/>
    <property type="molecule type" value="Genomic_DNA"/>
</dbReference>
<keyword evidence="4 5" id="KW-0472">Membrane</keyword>
<gene>
    <name evidence="6" type="ORF">IPN91_02125</name>
</gene>
<keyword evidence="2 5" id="KW-0812">Transmembrane</keyword>
<dbReference type="AlphaFoldDB" id="A0A936EZP0"/>
<evidence type="ECO:0000313" key="7">
    <source>
        <dbReference type="Proteomes" id="UP000709959"/>
    </source>
</evidence>
<sequence>MSTFWIASLASLATLLGGWGVVRFLQGRAQFMRLLSGVAAGYLLSVTVVRIIPECLEAKGGEINAYWVLAGYLLVHVMEHGITLHFHYGEETHTDGSPLSGVLALVGLSLHSLMDGVAIAAALSTNSNLGPLVVLGILFHRIPEGGTIASIFLVRGFGNRGAMLAAGTLALAAMLGAAGQSLLNLPTGPILGLTAGLALYVASSDLLPEVQKVSGLRSTIALLSGVGIFLLSSRLLPHQH</sequence>
<feature type="transmembrane region" description="Helical" evidence="5">
    <location>
        <begin position="99"/>
        <end position="123"/>
    </location>
</feature>
<dbReference type="PANTHER" id="PTHR11040">
    <property type="entry name" value="ZINC/IRON TRANSPORTER"/>
    <property type="match status" value="1"/>
</dbReference>
<dbReference type="GO" id="GO:0005385">
    <property type="term" value="F:zinc ion transmembrane transporter activity"/>
    <property type="evidence" value="ECO:0007669"/>
    <property type="project" value="TreeGrafter"/>
</dbReference>
<comment type="subcellular location">
    <subcellularLocation>
        <location evidence="1">Membrane</location>
        <topology evidence="1">Multi-pass membrane protein</topology>
    </subcellularLocation>
</comment>
<feature type="transmembrane region" description="Helical" evidence="5">
    <location>
        <begin position="65"/>
        <end position="87"/>
    </location>
</feature>
<reference evidence="6 7" key="1">
    <citation type="submission" date="2020-10" db="EMBL/GenBank/DDBJ databases">
        <title>Connecting structure to function with the recovery of over 1000 high-quality activated sludge metagenome-assembled genomes encoding full-length rRNA genes using long-read sequencing.</title>
        <authorList>
            <person name="Singleton C.M."/>
            <person name="Petriglieri F."/>
            <person name="Kristensen J.M."/>
            <person name="Kirkegaard R.H."/>
            <person name="Michaelsen T.Y."/>
            <person name="Andersen M.H."/>
            <person name="Karst S.M."/>
            <person name="Dueholm M.S."/>
            <person name="Nielsen P.H."/>
            <person name="Albertsen M."/>
        </authorList>
    </citation>
    <scope>NUCLEOTIDE SEQUENCE [LARGE SCALE GENOMIC DNA]</scope>
    <source>
        <strain evidence="6">OdNE_18-Q3-R46-58_MAXAC.008</strain>
    </source>
</reference>
<evidence type="ECO:0000256" key="1">
    <source>
        <dbReference type="ARBA" id="ARBA00004141"/>
    </source>
</evidence>
<feature type="transmembrane region" description="Helical" evidence="5">
    <location>
        <begin position="219"/>
        <end position="236"/>
    </location>
</feature>
<accession>A0A936EZP0</accession>
<evidence type="ECO:0000256" key="4">
    <source>
        <dbReference type="ARBA" id="ARBA00023136"/>
    </source>
</evidence>
<keyword evidence="3 5" id="KW-1133">Transmembrane helix</keyword>
<protein>
    <submittedName>
        <fullName evidence="6">ZIP family metal transporter</fullName>
    </submittedName>
</protein>
<evidence type="ECO:0000256" key="3">
    <source>
        <dbReference type="ARBA" id="ARBA00022989"/>
    </source>
</evidence>
<evidence type="ECO:0000313" key="6">
    <source>
        <dbReference type="EMBL" id="MBK8571439.1"/>
    </source>
</evidence>
<feature type="transmembrane region" description="Helical" evidence="5">
    <location>
        <begin position="129"/>
        <end position="154"/>
    </location>
</feature>
<evidence type="ECO:0000256" key="2">
    <source>
        <dbReference type="ARBA" id="ARBA00022692"/>
    </source>
</evidence>
<evidence type="ECO:0000256" key="5">
    <source>
        <dbReference type="SAM" id="Phobius"/>
    </source>
</evidence>
<feature type="transmembrane region" description="Helical" evidence="5">
    <location>
        <begin position="6"/>
        <end position="22"/>
    </location>
</feature>
<proteinExistence type="predicted"/>
<dbReference type="Proteomes" id="UP000709959">
    <property type="component" value="Unassembled WGS sequence"/>
</dbReference>
<dbReference type="GO" id="GO:0016020">
    <property type="term" value="C:membrane"/>
    <property type="evidence" value="ECO:0007669"/>
    <property type="project" value="UniProtKB-SubCell"/>
</dbReference>
<dbReference type="PANTHER" id="PTHR11040:SF44">
    <property type="entry name" value="PROTEIN ZNTC-RELATED"/>
    <property type="match status" value="1"/>
</dbReference>
<name>A0A936EZP0_9BACT</name>
<feature type="transmembrane region" description="Helical" evidence="5">
    <location>
        <begin position="161"/>
        <end position="183"/>
    </location>
</feature>
<comment type="caution">
    <text evidence="6">The sequence shown here is derived from an EMBL/GenBank/DDBJ whole genome shotgun (WGS) entry which is preliminary data.</text>
</comment>
<feature type="transmembrane region" description="Helical" evidence="5">
    <location>
        <begin position="34"/>
        <end position="53"/>
    </location>
</feature>
<dbReference type="Pfam" id="PF02535">
    <property type="entry name" value="Zip"/>
    <property type="match status" value="1"/>
</dbReference>
<organism evidence="6 7">
    <name type="scientific">Candidatus Geothrix odensensis</name>
    <dbReference type="NCBI Taxonomy" id="2954440"/>
    <lineage>
        <taxon>Bacteria</taxon>
        <taxon>Pseudomonadati</taxon>
        <taxon>Acidobacteriota</taxon>
        <taxon>Holophagae</taxon>
        <taxon>Holophagales</taxon>
        <taxon>Holophagaceae</taxon>
        <taxon>Geothrix</taxon>
    </lineage>
</organism>
<dbReference type="InterPro" id="IPR003689">
    <property type="entry name" value="ZIP"/>
</dbReference>